<accession>A0A8H4PVP0</accession>
<name>A0A8H4PVP0_9HYPO</name>
<dbReference type="AlphaFoldDB" id="A0A8H4PVP0"/>
<comment type="caution">
    <text evidence="2">The sequence shown here is derived from an EMBL/GenBank/DDBJ whole genome shotgun (WGS) entry which is preliminary data.</text>
</comment>
<sequence>MLSLLPAEPPQAQGSGPPSRLPSARPDHPQKPPLAFPFHSPPRPRCACVASNLLFPLPPPSLLTAINSSQSRLFAARSRPRNCPKIVRHAPPAFCEFGSAKRGETREVIIRPVSPIAR</sequence>
<gene>
    <name evidence="2" type="ORF">G6O67_003136</name>
</gene>
<keyword evidence="3" id="KW-1185">Reference proteome</keyword>
<dbReference type="Proteomes" id="UP000557566">
    <property type="component" value="Unassembled WGS sequence"/>
</dbReference>
<evidence type="ECO:0000313" key="2">
    <source>
        <dbReference type="EMBL" id="KAF4511328.1"/>
    </source>
</evidence>
<reference evidence="2 3" key="1">
    <citation type="journal article" date="2020" name="Genome Biol. Evol.">
        <title>A new high-quality draft genome assembly of the Chinese cordyceps Ophiocordyceps sinensis.</title>
        <authorList>
            <person name="Shu R."/>
            <person name="Zhang J."/>
            <person name="Meng Q."/>
            <person name="Zhang H."/>
            <person name="Zhou G."/>
            <person name="Li M."/>
            <person name="Wu P."/>
            <person name="Zhao Y."/>
            <person name="Chen C."/>
            <person name="Qin Q."/>
        </authorList>
    </citation>
    <scope>NUCLEOTIDE SEQUENCE [LARGE SCALE GENOMIC DNA]</scope>
    <source>
        <strain evidence="2 3">IOZ07</strain>
    </source>
</reference>
<organism evidence="2 3">
    <name type="scientific">Ophiocordyceps sinensis</name>
    <dbReference type="NCBI Taxonomy" id="72228"/>
    <lineage>
        <taxon>Eukaryota</taxon>
        <taxon>Fungi</taxon>
        <taxon>Dikarya</taxon>
        <taxon>Ascomycota</taxon>
        <taxon>Pezizomycotina</taxon>
        <taxon>Sordariomycetes</taxon>
        <taxon>Hypocreomycetidae</taxon>
        <taxon>Hypocreales</taxon>
        <taxon>Ophiocordycipitaceae</taxon>
        <taxon>Ophiocordyceps</taxon>
    </lineage>
</organism>
<dbReference type="EMBL" id="JAAVMX010000003">
    <property type="protein sequence ID" value="KAF4511328.1"/>
    <property type="molecule type" value="Genomic_DNA"/>
</dbReference>
<proteinExistence type="predicted"/>
<feature type="region of interest" description="Disordered" evidence="1">
    <location>
        <begin position="1"/>
        <end position="38"/>
    </location>
</feature>
<evidence type="ECO:0000256" key="1">
    <source>
        <dbReference type="SAM" id="MobiDB-lite"/>
    </source>
</evidence>
<protein>
    <submittedName>
        <fullName evidence="2">Uncharacterized protein</fullName>
    </submittedName>
</protein>
<evidence type="ECO:0000313" key="3">
    <source>
        <dbReference type="Proteomes" id="UP000557566"/>
    </source>
</evidence>